<evidence type="ECO:0000313" key="2">
    <source>
        <dbReference type="Proteomes" id="UP000789525"/>
    </source>
</evidence>
<accession>A0ACA9PFZ5</accession>
<gene>
    <name evidence="1" type="ORF">ACOLOM_LOCUS10280</name>
</gene>
<dbReference type="EMBL" id="CAJVPT010032549">
    <property type="protein sequence ID" value="CAG8701832.1"/>
    <property type="molecule type" value="Genomic_DNA"/>
</dbReference>
<protein>
    <submittedName>
        <fullName evidence="1">398_t:CDS:1</fullName>
    </submittedName>
</protein>
<reference evidence="1" key="1">
    <citation type="submission" date="2021-06" db="EMBL/GenBank/DDBJ databases">
        <authorList>
            <person name="Kallberg Y."/>
            <person name="Tangrot J."/>
            <person name="Rosling A."/>
        </authorList>
    </citation>
    <scope>NUCLEOTIDE SEQUENCE</scope>
    <source>
        <strain evidence="1">CL356</strain>
    </source>
</reference>
<keyword evidence="2" id="KW-1185">Reference proteome</keyword>
<evidence type="ECO:0000313" key="1">
    <source>
        <dbReference type="EMBL" id="CAG8701832.1"/>
    </source>
</evidence>
<comment type="caution">
    <text evidence="1">The sequence shown here is derived from an EMBL/GenBank/DDBJ whole genome shotgun (WGS) entry which is preliminary data.</text>
</comment>
<sequence length="173" mass="19351">MAVCTISQLSAFGCSKTLPGKKLVGTFKVARSEDTEFPIGTVVFDDNTGKLACHLSGDFQPCWLSGRVALTEWNFMLNRLPNGQICSMYLEVVQVELDEESMETPETNSDRTLLEQFLPTFPAPATISTPHRSTNLIGKVHITRRDNSFQQNAKRGSARNKNELARRGWVRET</sequence>
<organism evidence="1 2">
    <name type="scientific">Acaulospora colombiana</name>
    <dbReference type="NCBI Taxonomy" id="27376"/>
    <lineage>
        <taxon>Eukaryota</taxon>
        <taxon>Fungi</taxon>
        <taxon>Fungi incertae sedis</taxon>
        <taxon>Mucoromycota</taxon>
        <taxon>Glomeromycotina</taxon>
        <taxon>Glomeromycetes</taxon>
        <taxon>Diversisporales</taxon>
        <taxon>Acaulosporaceae</taxon>
        <taxon>Acaulospora</taxon>
    </lineage>
</organism>
<proteinExistence type="predicted"/>
<name>A0ACA9PFZ5_9GLOM</name>
<dbReference type="Proteomes" id="UP000789525">
    <property type="component" value="Unassembled WGS sequence"/>
</dbReference>